<accession>A0A6J4LHW4</accession>
<evidence type="ECO:0000256" key="1">
    <source>
        <dbReference type="SAM" id="MobiDB-lite"/>
    </source>
</evidence>
<sequence length="41" mass="4525">MSVCLRGRLRQQPNRPVRPQAENGRGLAVRGLRGNLVDGRA</sequence>
<protein>
    <submittedName>
        <fullName evidence="2">Uncharacterized protein</fullName>
    </submittedName>
</protein>
<organism evidence="2">
    <name type="scientific">uncultured Gemmatimonadota bacterium</name>
    <dbReference type="NCBI Taxonomy" id="203437"/>
    <lineage>
        <taxon>Bacteria</taxon>
        <taxon>Pseudomonadati</taxon>
        <taxon>Gemmatimonadota</taxon>
        <taxon>environmental samples</taxon>
    </lineage>
</organism>
<gene>
    <name evidence="2" type="ORF">AVDCRST_MAG89-2130</name>
</gene>
<dbReference type="AlphaFoldDB" id="A0A6J4LHW4"/>
<evidence type="ECO:0000313" key="2">
    <source>
        <dbReference type="EMBL" id="CAA9331135.1"/>
    </source>
</evidence>
<feature type="region of interest" description="Disordered" evidence="1">
    <location>
        <begin position="1"/>
        <end position="41"/>
    </location>
</feature>
<reference evidence="2" key="1">
    <citation type="submission" date="2020-02" db="EMBL/GenBank/DDBJ databases">
        <authorList>
            <person name="Meier V. D."/>
        </authorList>
    </citation>
    <scope>NUCLEOTIDE SEQUENCE</scope>
    <source>
        <strain evidence="2">AVDCRST_MAG89</strain>
    </source>
</reference>
<dbReference type="EMBL" id="CADCTV010000449">
    <property type="protein sequence ID" value="CAA9331135.1"/>
    <property type="molecule type" value="Genomic_DNA"/>
</dbReference>
<name>A0A6J4LHW4_9BACT</name>
<proteinExistence type="predicted"/>